<reference evidence="1" key="1">
    <citation type="submission" date="2018-02" db="EMBL/GenBank/DDBJ databases">
        <title>Rhizophora mucronata_Transcriptome.</title>
        <authorList>
            <person name="Meera S.P."/>
            <person name="Sreeshan A."/>
            <person name="Augustine A."/>
        </authorList>
    </citation>
    <scope>NUCLEOTIDE SEQUENCE</scope>
    <source>
        <tissue evidence="1">Leaf</tissue>
    </source>
</reference>
<proteinExistence type="predicted"/>
<dbReference type="AlphaFoldDB" id="A0A2P2IW55"/>
<name>A0A2P2IW55_RHIMU</name>
<accession>A0A2P2IW55</accession>
<sequence>MSPSLVASAISECVPTEDPSPDSFADIDTCSIVDGGSSDSFGIVGEWFFGNFEMLDSLNSPVSTSS</sequence>
<organism evidence="1">
    <name type="scientific">Rhizophora mucronata</name>
    <name type="common">Asiatic mangrove</name>
    <dbReference type="NCBI Taxonomy" id="61149"/>
    <lineage>
        <taxon>Eukaryota</taxon>
        <taxon>Viridiplantae</taxon>
        <taxon>Streptophyta</taxon>
        <taxon>Embryophyta</taxon>
        <taxon>Tracheophyta</taxon>
        <taxon>Spermatophyta</taxon>
        <taxon>Magnoliopsida</taxon>
        <taxon>eudicotyledons</taxon>
        <taxon>Gunneridae</taxon>
        <taxon>Pentapetalae</taxon>
        <taxon>rosids</taxon>
        <taxon>fabids</taxon>
        <taxon>Malpighiales</taxon>
        <taxon>Rhizophoraceae</taxon>
        <taxon>Rhizophora</taxon>
    </lineage>
</organism>
<dbReference type="EMBL" id="GGEC01004982">
    <property type="protein sequence ID" value="MBW85465.1"/>
    <property type="molecule type" value="Transcribed_RNA"/>
</dbReference>
<evidence type="ECO:0000313" key="1">
    <source>
        <dbReference type="EMBL" id="MBW85465.1"/>
    </source>
</evidence>
<protein>
    <submittedName>
        <fullName evidence="1">SWI/SNF complex subunit SWI3D-like</fullName>
    </submittedName>
</protein>